<evidence type="ECO:0000256" key="5">
    <source>
        <dbReference type="SAM" id="Phobius"/>
    </source>
</evidence>
<feature type="transmembrane region" description="Helical" evidence="5">
    <location>
        <begin position="6"/>
        <end position="25"/>
    </location>
</feature>
<dbReference type="Pfam" id="PF04172">
    <property type="entry name" value="LrgB"/>
    <property type="match status" value="1"/>
</dbReference>
<dbReference type="GO" id="GO:0016020">
    <property type="term" value="C:membrane"/>
    <property type="evidence" value="ECO:0007669"/>
    <property type="project" value="UniProtKB-SubCell"/>
</dbReference>
<dbReference type="RefSeq" id="WP_117547301.1">
    <property type="nucleotide sequence ID" value="NZ_JADPGE010000002.1"/>
</dbReference>
<feature type="transmembrane region" description="Helical" evidence="5">
    <location>
        <begin position="205"/>
        <end position="226"/>
    </location>
</feature>
<comment type="subcellular location">
    <subcellularLocation>
        <location evidence="1">Membrane</location>
        <topology evidence="1">Multi-pass membrane protein</topology>
    </subcellularLocation>
</comment>
<evidence type="ECO:0000256" key="2">
    <source>
        <dbReference type="ARBA" id="ARBA00022692"/>
    </source>
</evidence>
<keyword evidence="3 5" id="KW-1133">Transmembrane helix</keyword>
<evidence type="ECO:0000256" key="4">
    <source>
        <dbReference type="ARBA" id="ARBA00023136"/>
    </source>
</evidence>
<dbReference type="GO" id="GO:0016787">
    <property type="term" value="F:hydrolase activity"/>
    <property type="evidence" value="ECO:0007669"/>
    <property type="project" value="UniProtKB-KW"/>
</dbReference>
<name>A0A4V2VL65_9FIRM</name>
<reference evidence="6 7" key="1">
    <citation type="submission" date="2019-03" db="EMBL/GenBank/DDBJ databases">
        <title>Genomic Encyclopedia of Type Strains, Phase IV (KMG-IV): sequencing the most valuable type-strain genomes for metagenomic binning, comparative biology and taxonomic classification.</title>
        <authorList>
            <person name="Goeker M."/>
        </authorList>
    </citation>
    <scope>NUCLEOTIDE SEQUENCE [LARGE SCALE GENOMIC DNA]</scope>
    <source>
        <strain evidence="6 7">DSM 29481</strain>
    </source>
</reference>
<proteinExistence type="predicted"/>
<feature type="transmembrane region" description="Helical" evidence="5">
    <location>
        <begin position="94"/>
        <end position="118"/>
    </location>
</feature>
<evidence type="ECO:0000313" key="6">
    <source>
        <dbReference type="EMBL" id="TCU62684.1"/>
    </source>
</evidence>
<keyword evidence="6" id="KW-0378">Hydrolase</keyword>
<evidence type="ECO:0000313" key="7">
    <source>
        <dbReference type="Proteomes" id="UP000295773"/>
    </source>
</evidence>
<dbReference type="Proteomes" id="UP000295773">
    <property type="component" value="Unassembled WGS sequence"/>
</dbReference>
<keyword evidence="2 5" id="KW-0812">Transmembrane</keyword>
<dbReference type="InterPro" id="IPR007300">
    <property type="entry name" value="CidB/LrgB"/>
</dbReference>
<evidence type="ECO:0000256" key="3">
    <source>
        <dbReference type="ARBA" id="ARBA00022989"/>
    </source>
</evidence>
<comment type="caution">
    <text evidence="6">The sequence shown here is derived from an EMBL/GenBank/DDBJ whole genome shotgun (WGS) entry which is preliminary data.</text>
</comment>
<keyword evidence="4 5" id="KW-0472">Membrane</keyword>
<feature type="transmembrane region" description="Helical" evidence="5">
    <location>
        <begin position="148"/>
        <end position="172"/>
    </location>
</feature>
<gene>
    <name evidence="6" type="ORF">EDD61_10397</name>
</gene>
<accession>A0A4V2VL65</accession>
<evidence type="ECO:0000256" key="1">
    <source>
        <dbReference type="ARBA" id="ARBA00004141"/>
    </source>
</evidence>
<sequence>MDELINTPMFGILLSLLAFEIGLFIQKKTKLLFLNPLLIAIALIIIVLLISNIPLESYQLGGDIINLFLGPATVVLAVPLYQQLHNLKNYFVPIMIGICVGILVGMISTISLCLLTHFDADIIASLVPKSITTPIGIEVSAQLGGIPAISVLTILVTGIFGAVAADVVFRIFHIKHPVAKGIALGTSAHAIGTTKALSLGKVEGAMSSLAIGVSGIITVMIAPYVWNIVMSIL</sequence>
<dbReference type="PANTHER" id="PTHR30249">
    <property type="entry name" value="PUTATIVE SEROTONIN TRANSPORTER"/>
    <property type="match status" value="1"/>
</dbReference>
<keyword evidence="7" id="KW-1185">Reference proteome</keyword>
<dbReference type="EMBL" id="SMBP01000003">
    <property type="protein sequence ID" value="TCU62684.1"/>
    <property type="molecule type" value="Genomic_DNA"/>
</dbReference>
<dbReference type="PANTHER" id="PTHR30249:SF0">
    <property type="entry name" value="PLASTIDAL GLYCOLATE_GLYCERATE TRANSLOCATOR 1, CHLOROPLASTIC"/>
    <property type="match status" value="1"/>
</dbReference>
<dbReference type="AlphaFoldDB" id="A0A4V2VL65"/>
<feature type="transmembrane region" description="Helical" evidence="5">
    <location>
        <begin position="32"/>
        <end position="52"/>
    </location>
</feature>
<organism evidence="6 7">
    <name type="scientific">Longicatena caecimuris</name>
    <dbReference type="NCBI Taxonomy" id="1796635"/>
    <lineage>
        <taxon>Bacteria</taxon>
        <taxon>Bacillati</taxon>
        <taxon>Bacillota</taxon>
        <taxon>Erysipelotrichia</taxon>
        <taxon>Erysipelotrichales</taxon>
        <taxon>Erysipelotrichaceae</taxon>
        <taxon>Longicatena</taxon>
    </lineage>
</organism>
<feature type="transmembrane region" description="Helical" evidence="5">
    <location>
        <begin position="64"/>
        <end position="82"/>
    </location>
</feature>
<protein>
    <submittedName>
        <fullName evidence="6">Putative murein hydrolase (TIGR00659 family)</fullName>
    </submittedName>
</protein>